<protein>
    <recommendedName>
        <fullName evidence="9">SLH domain-containing protein</fullName>
    </recommendedName>
</protein>
<evidence type="ECO:0000256" key="8">
    <source>
        <dbReference type="SAM" id="Phobius"/>
    </source>
</evidence>
<dbReference type="EMBL" id="MELI01000108">
    <property type="protein sequence ID" value="OFW31944.1"/>
    <property type="molecule type" value="Genomic_DNA"/>
</dbReference>
<dbReference type="Pfam" id="PF00395">
    <property type="entry name" value="SLH"/>
    <property type="match status" value="3"/>
</dbReference>
<dbReference type="CDD" id="cd07484">
    <property type="entry name" value="Peptidases_S8_Thermitase_like"/>
    <property type="match status" value="1"/>
</dbReference>
<keyword evidence="8" id="KW-0472">Membrane</keyword>
<dbReference type="SUPFAM" id="SSF52743">
    <property type="entry name" value="Subtilisin-like"/>
    <property type="match status" value="1"/>
</dbReference>
<keyword evidence="3" id="KW-0964">Secreted</keyword>
<dbReference type="InterPro" id="IPR000209">
    <property type="entry name" value="Peptidase_S8/S53_dom"/>
</dbReference>
<dbReference type="PROSITE" id="PS00137">
    <property type="entry name" value="SUBTILASE_HIS"/>
    <property type="match status" value="1"/>
</dbReference>
<dbReference type="GO" id="GO:0006508">
    <property type="term" value="P:proteolysis"/>
    <property type="evidence" value="ECO:0007669"/>
    <property type="project" value="UniProtKB-KW"/>
</dbReference>
<dbReference type="Proteomes" id="UP000178086">
    <property type="component" value="Unassembled WGS sequence"/>
</dbReference>
<dbReference type="Gene3D" id="2.60.40.10">
    <property type="entry name" value="Immunoglobulins"/>
    <property type="match status" value="1"/>
</dbReference>
<organism evidence="10 11">
    <name type="scientific">Candidatus Aquicultor primus</name>
    <dbReference type="NCBI Taxonomy" id="1797195"/>
    <lineage>
        <taxon>Bacteria</taxon>
        <taxon>Bacillati</taxon>
        <taxon>Actinomycetota</taxon>
        <taxon>Candidatus Aquicultoria</taxon>
        <taxon>Candidatus Aquicultorales</taxon>
        <taxon>Candidatus Aquicultoraceae</taxon>
        <taxon>Candidatus Aquicultor</taxon>
    </lineage>
</organism>
<name>A0A1F2UFW6_9ACTN</name>
<dbReference type="PROSITE" id="PS51272">
    <property type="entry name" value="SLH"/>
    <property type="match status" value="3"/>
</dbReference>
<evidence type="ECO:0000313" key="11">
    <source>
        <dbReference type="Proteomes" id="UP000178086"/>
    </source>
</evidence>
<feature type="transmembrane region" description="Helical" evidence="8">
    <location>
        <begin position="12"/>
        <end position="34"/>
    </location>
</feature>
<feature type="domain" description="SLH" evidence="9">
    <location>
        <begin position="537"/>
        <end position="597"/>
    </location>
</feature>
<dbReference type="InterPro" id="IPR054399">
    <property type="entry name" value="Fervidolysin-like_N_prodom"/>
</dbReference>
<dbReference type="GO" id="GO:0004252">
    <property type="term" value="F:serine-type endopeptidase activity"/>
    <property type="evidence" value="ECO:0007669"/>
    <property type="project" value="UniProtKB-UniRule"/>
</dbReference>
<evidence type="ECO:0000259" key="9">
    <source>
        <dbReference type="PROSITE" id="PS51272"/>
    </source>
</evidence>
<proteinExistence type="inferred from homology"/>
<dbReference type="Pfam" id="PF00082">
    <property type="entry name" value="Peptidase_S8"/>
    <property type="match status" value="1"/>
</dbReference>
<feature type="active site" description="Charge relay system" evidence="7">
    <location>
        <position position="178"/>
    </location>
</feature>
<dbReference type="InterPro" id="IPR022398">
    <property type="entry name" value="Peptidase_S8_His-AS"/>
</dbReference>
<feature type="domain" description="SLH" evidence="9">
    <location>
        <begin position="598"/>
        <end position="661"/>
    </location>
</feature>
<sequence>MGFLHSGNLRKTAFYASFFLILSYLNLTIAAVGANPAGNTGYTPDAGVSESAHAKRVSAASAVAARPDELLVRLKPGVDQAAAEALHREAAARPLSIIKRLDIARVLIESGTVDEAVHCYMESGLVEFAEPNYRRTAADFIPNDPLYADQWGLSKIGMGMAWELAGSAQTQVKVAVLDTGVDPNHEDLKDSLAINTANGGKVLGKRFFVDGSGKQGSDDNFTDEAGHGTHISGIIAAKTNNSLGVAGIASTARIMPVKVLDDIGFGDDGSIALGLMWAADNGARIINMSLAGPTPSKTLGEAVKYAQGKGALIVAATGNDGSGTPNYPAAYEGVIGVGAVDSKDAWIHQSNFGQHVDVVAPGVSILSTFLASKSYDGQAYEANSGTSMATGVVSGLAALLLAINPALTPERVEGIIDVSADDLGAAGWDRYYGHGRINAGKAVQISASSTKPAITIVSPANNTQITKAIMPVSANVSSASAGIAFVEFYLNGIRQGTVAAPPYVFNVTTGDLFGKNTIKAQAYDKNGNTASAEITCFKQTFSDVGIEYWAFEDIETLASEEVLAGYPGGIFMPTKAVGRAEFVKMLVESLGFSKKSSYSGYFKDVSSAHWAWPYIEAAYDLGMISGYGENRFQPEAQIKRVEMAAILLRSGAYSLDYSGTTFNDVSPGHWGFVSVMSARNASVITGYSGNYFRPEQAMSRAEAARVIKNSLY</sequence>
<dbReference type="InterPro" id="IPR013783">
    <property type="entry name" value="Ig-like_fold"/>
</dbReference>
<evidence type="ECO:0000256" key="3">
    <source>
        <dbReference type="ARBA" id="ARBA00022525"/>
    </source>
</evidence>
<keyword evidence="6 7" id="KW-0720">Serine protease</keyword>
<dbReference type="PROSITE" id="PS51892">
    <property type="entry name" value="SUBTILASE"/>
    <property type="match status" value="1"/>
</dbReference>
<dbReference type="PANTHER" id="PTHR43806">
    <property type="entry name" value="PEPTIDASE S8"/>
    <property type="match status" value="1"/>
</dbReference>
<feature type="domain" description="SLH" evidence="9">
    <location>
        <begin position="662"/>
        <end position="712"/>
    </location>
</feature>
<keyword evidence="4 7" id="KW-0645">Protease</keyword>
<evidence type="ECO:0000256" key="2">
    <source>
        <dbReference type="ARBA" id="ARBA00011073"/>
    </source>
</evidence>
<evidence type="ECO:0000313" key="10">
    <source>
        <dbReference type="EMBL" id="OFW31944.1"/>
    </source>
</evidence>
<dbReference type="InterPro" id="IPR015500">
    <property type="entry name" value="Peptidase_S8_subtilisin-rel"/>
</dbReference>
<evidence type="ECO:0000256" key="6">
    <source>
        <dbReference type="ARBA" id="ARBA00022825"/>
    </source>
</evidence>
<dbReference type="PROSITE" id="PS00136">
    <property type="entry name" value="SUBTILASE_ASP"/>
    <property type="match status" value="1"/>
</dbReference>
<evidence type="ECO:0000256" key="4">
    <source>
        <dbReference type="ARBA" id="ARBA00022670"/>
    </source>
</evidence>
<comment type="similarity">
    <text evidence="2 7">Belongs to the peptidase S8 family.</text>
</comment>
<evidence type="ECO:0000256" key="5">
    <source>
        <dbReference type="ARBA" id="ARBA00022801"/>
    </source>
</evidence>
<dbReference type="InterPro" id="IPR001119">
    <property type="entry name" value="SLH_dom"/>
</dbReference>
<feature type="active site" description="Charge relay system" evidence="7">
    <location>
        <position position="387"/>
    </location>
</feature>
<dbReference type="Pfam" id="PF22148">
    <property type="entry name" value="Fervidolysin_NPro-like"/>
    <property type="match status" value="1"/>
</dbReference>
<evidence type="ECO:0000256" key="1">
    <source>
        <dbReference type="ARBA" id="ARBA00004613"/>
    </source>
</evidence>
<keyword evidence="5 7" id="KW-0378">Hydrolase</keyword>
<dbReference type="GO" id="GO:0005975">
    <property type="term" value="P:carbohydrate metabolic process"/>
    <property type="evidence" value="ECO:0007669"/>
    <property type="project" value="UniProtKB-ARBA"/>
</dbReference>
<dbReference type="InterPro" id="IPR050131">
    <property type="entry name" value="Peptidase_S8_subtilisin-like"/>
</dbReference>
<dbReference type="PRINTS" id="PR00723">
    <property type="entry name" value="SUBTILISIN"/>
</dbReference>
<dbReference type="GO" id="GO:0005576">
    <property type="term" value="C:extracellular region"/>
    <property type="evidence" value="ECO:0007669"/>
    <property type="project" value="UniProtKB-SubCell"/>
</dbReference>
<dbReference type="InterPro" id="IPR023827">
    <property type="entry name" value="Peptidase_S8_Asp-AS"/>
</dbReference>
<comment type="caution">
    <text evidence="10">The sequence shown here is derived from an EMBL/GenBank/DDBJ whole genome shotgun (WGS) entry which is preliminary data.</text>
</comment>
<comment type="subcellular location">
    <subcellularLocation>
        <location evidence="1">Secreted</location>
    </subcellularLocation>
</comment>
<dbReference type="InterPro" id="IPR034084">
    <property type="entry name" value="Thermitase-like_dom"/>
</dbReference>
<reference evidence="10 11" key="1">
    <citation type="journal article" date="2016" name="Nat. Commun.">
        <title>Thousands of microbial genomes shed light on interconnected biogeochemical processes in an aquifer system.</title>
        <authorList>
            <person name="Anantharaman K."/>
            <person name="Brown C.T."/>
            <person name="Hug L.A."/>
            <person name="Sharon I."/>
            <person name="Castelle C.J."/>
            <person name="Probst A.J."/>
            <person name="Thomas B.C."/>
            <person name="Singh A."/>
            <person name="Wilkins M.J."/>
            <person name="Karaoz U."/>
            <person name="Brodie E.L."/>
            <person name="Williams K.H."/>
            <person name="Hubbard S.S."/>
            <person name="Banfield J.F."/>
        </authorList>
    </citation>
    <scope>NUCLEOTIDE SEQUENCE [LARGE SCALE GENOMIC DNA]</scope>
</reference>
<dbReference type="Pfam" id="PF17957">
    <property type="entry name" value="Big_7"/>
    <property type="match status" value="1"/>
</dbReference>
<dbReference type="PANTHER" id="PTHR43806:SF11">
    <property type="entry name" value="CEREVISIN-RELATED"/>
    <property type="match status" value="1"/>
</dbReference>
<accession>A0A1F2UFW6</accession>
<dbReference type="InterPro" id="IPR036852">
    <property type="entry name" value="Peptidase_S8/S53_dom_sf"/>
</dbReference>
<evidence type="ECO:0000256" key="7">
    <source>
        <dbReference type="PROSITE-ProRule" id="PRU01240"/>
    </source>
</evidence>
<gene>
    <name evidence="10" type="ORF">A2074_04230</name>
</gene>
<dbReference type="Gene3D" id="3.40.50.200">
    <property type="entry name" value="Peptidase S8/S53 domain"/>
    <property type="match status" value="1"/>
</dbReference>
<keyword evidence="8" id="KW-1133">Transmembrane helix</keyword>
<feature type="active site" description="Charge relay system" evidence="7">
    <location>
        <position position="227"/>
    </location>
</feature>
<keyword evidence="8" id="KW-0812">Transmembrane</keyword>
<dbReference type="AlphaFoldDB" id="A0A1F2UFW6"/>